<comment type="catalytic activity">
    <reaction evidence="8">
        <text>L-seryl-[protein] + ATP = O-phospho-L-seryl-[protein] + ADP + H(+)</text>
        <dbReference type="Rhea" id="RHEA:17989"/>
        <dbReference type="Rhea" id="RHEA-COMP:9863"/>
        <dbReference type="Rhea" id="RHEA-COMP:11604"/>
        <dbReference type="ChEBI" id="CHEBI:15378"/>
        <dbReference type="ChEBI" id="CHEBI:29999"/>
        <dbReference type="ChEBI" id="CHEBI:30616"/>
        <dbReference type="ChEBI" id="CHEBI:83421"/>
        <dbReference type="ChEBI" id="CHEBI:456216"/>
        <dbReference type="EC" id="2.7.11.1"/>
    </reaction>
</comment>
<comment type="caution">
    <text evidence="12">The sequence shown here is derived from an EMBL/GenBank/DDBJ whole genome shotgun (WGS) entry which is preliminary data.</text>
</comment>
<dbReference type="SMART" id="SM00220">
    <property type="entry name" value="S_TKc"/>
    <property type="match status" value="1"/>
</dbReference>
<dbReference type="PROSITE" id="PS00108">
    <property type="entry name" value="PROTEIN_KINASE_ST"/>
    <property type="match status" value="1"/>
</dbReference>
<keyword evidence="2" id="KW-0723">Serine/threonine-protein kinase</keyword>
<dbReference type="Gene3D" id="1.10.510.10">
    <property type="entry name" value="Transferase(Phosphotransferase) domain 1"/>
    <property type="match status" value="2"/>
</dbReference>
<accession>L8WVZ2</accession>
<evidence type="ECO:0000313" key="13">
    <source>
        <dbReference type="Proteomes" id="UP000011668"/>
    </source>
</evidence>
<dbReference type="InterPro" id="IPR000719">
    <property type="entry name" value="Prot_kinase_dom"/>
</dbReference>
<keyword evidence="6 9" id="KW-0067">ATP-binding</keyword>
<gene>
    <name evidence="12" type="ORF">AG1IA_04991</name>
</gene>
<dbReference type="PANTHER" id="PTHR45998">
    <property type="entry name" value="SERINE/THREONINE-PROTEIN KINASE 16"/>
    <property type="match status" value="1"/>
</dbReference>
<proteinExistence type="predicted"/>
<reference evidence="12 13" key="1">
    <citation type="journal article" date="2013" name="Nat. Commun.">
        <title>The evolution and pathogenic mechanisms of the rice sheath blight pathogen.</title>
        <authorList>
            <person name="Zheng A."/>
            <person name="Lin R."/>
            <person name="Xu L."/>
            <person name="Qin P."/>
            <person name="Tang C."/>
            <person name="Ai P."/>
            <person name="Zhang D."/>
            <person name="Liu Y."/>
            <person name="Sun Z."/>
            <person name="Feng H."/>
            <person name="Wang Y."/>
            <person name="Chen Y."/>
            <person name="Liang X."/>
            <person name="Fu R."/>
            <person name="Li Q."/>
            <person name="Zhang J."/>
            <person name="Yu X."/>
            <person name="Xie Z."/>
            <person name="Ding L."/>
            <person name="Guan P."/>
            <person name="Tang J."/>
            <person name="Liang Y."/>
            <person name="Wang S."/>
            <person name="Deng Q."/>
            <person name="Li S."/>
            <person name="Zhu J."/>
            <person name="Wang L."/>
            <person name="Liu H."/>
            <person name="Li P."/>
        </authorList>
    </citation>
    <scope>NUCLEOTIDE SEQUENCE [LARGE SCALE GENOMIC DNA]</scope>
    <source>
        <strain evidence="13">AG-1 IA</strain>
    </source>
</reference>
<dbReference type="PROSITE" id="PS00107">
    <property type="entry name" value="PROTEIN_KINASE_ATP"/>
    <property type="match status" value="1"/>
</dbReference>
<dbReference type="GO" id="GO:0005794">
    <property type="term" value="C:Golgi apparatus"/>
    <property type="evidence" value="ECO:0007669"/>
    <property type="project" value="TreeGrafter"/>
</dbReference>
<dbReference type="GO" id="GO:0004674">
    <property type="term" value="F:protein serine/threonine kinase activity"/>
    <property type="evidence" value="ECO:0007669"/>
    <property type="project" value="UniProtKB-KW"/>
</dbReference>
<dbReference type="EC" id="2.7.11.1" evidence="1"/>
<evidence type="ECO:0000256" key="9">
    <source>
        <dbReference type="PROSITE-ProRule" id="PRU10141"/>
    </source>
</evidence>
<evidence type="ECO:0000256" key="3">
    <source>
        <dbReference type="ARBA" id="ARBA00022679"/>
    </source>
</evidence>
<keyword evidence="3" id="KW-0808">Transferase</keyword>
<sequence>MSTPPVNDHVIQRHQSAWARTAELPMCYKAHDEQMFRVSQTIGQWGEYFAALYSSPARVNWYSHICPQLSLSTLPIYDPIKLQTMAGSLLHVVDSLRETVTDAVFALSSCMCRQSATIKVNGRSFVVKRVLGEGGFSFVYLVEDATSGRLFALKKIRCPTGEDGVREAMREVEAYRRFRHPNIIRILDSAVVQDHDEGKIVYLFLPFYQRGNLQDAITSHSLAGTHFGELELAQLFRGTCLAVRAMHAYRAPARIGDQSSGAPPRRPSPAPGHGDEADDHHAALLPQADHGDDSDDEHGGGYSYSSQPLRSAPPRSRDPVGDDSRLVFDGDAELGEIEARAGEQGVPEGEGVIVPYAHRDIKPANVMYADDGVTPILMDFGSTIRARIKIEDRSQALVQQDLAAEQSTMPYRAPELFDVKTGTTLTEAVDIWSLGCTLFALAYGHSPFETTQTMEQGGSMAMAVMGGKYKHPPEAVGRWSAGLIGLIDACLKVDPSERPDIHQLIAMTDKVIAGLR</sequence>
<evidence type="ECO:0000256" key="4">
    <source>
        <dbReference type="ARBA" id="ARBA00022741"/>
    </source>
</evidence>
<dbReference type="OrthoDB" id="248923at2759"/>
<dbReference type="InterPro" id="IPR017441">
    <property type="entry name" value="Protein_kinase_ATP_BS"/>
</dbReference>
<dbReference type="PROSITE" id="PS50011">
    <property type="entry name" value="PROTEIN_KINASE_DOM"/>
    <property type="match status" value="1"/>
</dbReference>
<feature type="domain" description="Protein kinase" evidence="11">
    <location>
        <begin position="125"/>
        <end position="512"/>
    </location>
</feature>
<dbReference type="PANTHER" id="PTHR45998:SF2">
    <property type="entry name" value="SERINE_THREONINE-PROTEIN KINASE 16"/>
    <property type="match status" value="1"/>
</dbReference>
<dbReference type="GO" id="GO:0005524">
    <property type="term" value="F:ATP binding"/>
    <property type="evidence" value="ECO:0007669"/>
    <property type="project" value="UniProtKB-UniRule"/>
</dbReference>
<dbReference type="InterPro" id="IPR052239">
    <property type="entry name" value="Ser/Thr-specific_kinases"/>
</dbReference>
<feature type="region of interest" description="Disordered" evidence="10">
    <location>
        <begin position="254"/>
        <end position="327"/>
    </location>
</feature>
<organism evidence="12 13">
    <name type="scientific">Thanatephorus cucumeris (strain AG1-IA)</name>
    <name type="common">Rice sheath blight fungus</name>
    <name type="synonym">Rhizoctonia solani</name>
    <dbReference type="NCBI Taxonomy" id="983506"/>
    <lineage>
        <taxon>Eukaryota</taxon>
        <taxon>Fungi</taxon>
        <taxon>Dikarya</taxon>
        <taxon>Basidiomycota</taxon>
        <taxon>Agaricomycotina</taxon>
        <taxon>Agaricomycetes</taxon>
        <taxon>Cantharellales</taxon>
        <taxon>Ceratobasidiaceae</taxon>
        <taxon>Rhizoctonia</taxon>
        <taxon>Rhizoctonia solani AG-1</taxon>
    </lineage>
</organism>
<dbReference type="GO" id="GO:0032889">
    <property type="term" value="P:regulation of vacuole fusion, non-autophagic"/>
    <property type="evidence" value="ECO:0007669"/>
    <property type="project" value="TreeGrafter"/>
</dbReference>
<protein>
    <recommendedName>
        <fullName evidence="1">non-specific serine/threonine protein kinase</fullName>
        <ecNumber evidence="1">2.7.11.1</ecNumber>
    </recommendedName>
</protein>
<dbReference type="GO" id="GO:0006624">
    <property type="term" value="P:vacuolar protein processing"/>
    <property type="evidence" value="ECO:0007669"/>
    <property type="project" value="TreeGrafter"/>
</dbReference>
<evidence type="ECO:0000256" key="10">
    <source>
        <dbReference type="SAM" id="MobiDB-lite"/>
    </source>
</evidence>
<feature type="compositionally biased region" description="Basic and acidic residues" evidence="10">
    <location>
        <begin position="315"/>
        <end position="327"/>
    </location>
</feature>
<dbReference type="InterPro" id="IPR008271">
    <property type="entry name" value="Ser/Thr_kinase_AS"/>
</dbReference>
<evidence type="ECO:0000313" key="12">
    <source>
        <dbReference type="EMBL" id="ELU40987.1"/>
    </source>
</evidence>
<evidence type="ECO:0000256" key="8">
    <source>
        <dbReference type="ARBA" id="ARBA00048679"/>
    </source>
</evidence>
<dbReference type="EMBL" id="AFRT01001227">
    <property type="protein sequence ID" value="ELU40987.1"/>
    <property type="molecule type" value="Genomic_DNA"/>
</dbReference>
<evidence type="ECO:0000256" key="6">
    <source>
        <dbReference type="ARBA" id="ARBA00022840"/>
    </source>
</evidence>
<evidence type="ECO:0000256" key="5">
    <source>
        <dbReference type="ARBA" id="ARBA00022777"/>
    </source>
</evidence>
<evidence type="ECO:0000256" key="7">
    <source>
        <dbReference type="ARBA" id="ARBA00047899"/>
    </source>
</evidence>
<dbReference type="Proteomes" id="UP000011668">
    <property type="component" value="Unassembled WGS sequence"/>
</dbReference>
<comment type="catalytic activity">
    <reaction evidence="7">
        <text>L-threonyl-[protein] + ATP = O-phospho-L-threonyl-[protein] + ADP + H(+)</text>
        <dbReference type="Rhea" id="RHEA:46608"/>
        <dbReference type="Rhea" id="RHEA-COMP:11060"/>
        <dbReference type="Rhea" id="RHEA-COMP:11605"/>
        <dbReference type="ChEBI" id="CHEBI:15378"/>
        <dbReference type="ChEBI" id="CHEBI:30013"/>
        <dbReference type="ChEBI" id="CHEBI:30616"/>
        <dbReference type="ChEBI" id="CHEBI:61977"/>
        <dbReference type="ChEBI" id="CHEBI:456216"/>
        <dbReference type="EC" id="2.7.11.1"/>
    </reaction>
</comment>
<dbReference type="GO" id="GO:0005773">
    <property type="term" value="C:vacuole"/>
    <property type="evidence" value="ECO:0007669"/>
    <property type="project" value="GOC"/>
</dbReference>
<evidence type="ECO:0000256" key="2">
    <source>
        <dbReference type="ARBA" id="ARBA00022527"/>
    </source>
</evidence>
<evidence type="ECO:0000259" key="11">
    <source>
        <dbReference type="PROSITE" id="PS50011"/>
    </source>
</evidence>
<dbReference type="SUPFAM" id="SSF56112">
    <property type="entry name" value="Protein kinase-like (PK-like)"/>
    <property type="match status" value="1"/>
</dbReference>
<name>L8WVZ2_THACA</name>
<keyword evidence="13" id="KW-1185">Reference proteome</keyword>
<evidence type="ECO:0000256" key="1">
    <source>
        <dbReference type="ARBA" id="ARBA00012513"/>
    </source>
</evidence>
<dbReference type="AlphaFoldDB" id="L8WVZ2"/>
<feature type="compositionally biased region" description="Basic and acidic residues" evidence="10">
    <location>
        <begin position="273"/>
        <end position="282"/>
    </location>
</feature>
<dbReference type="HOGENOM" id="CLU_000288_109_1_1"/>
<keyword evidence="5 12" id="KW-0418">Kinase</keyword>
<dbReference type="InterPro" id="IPR011009">
    <property type="entry name" value="Kinase-like_dom_sf"/>
</dbReference>
<feature type="binding site" evidence="9">
    <location>
        <position position="154"/>
    </location>
    <ligand>
        <name>ATP</name>
        <dbReference type="ChEBI" id="CHEBI:30616"/>
    </ligand>
</feature>
<keyword evidence="4 9" id="KW-0547">Nucleotide-binding</keyword>
<dbReference type="STRING" id="983506.L8WVZ2"/>
<dbReference type="Pfam" id="PF00069">
    <property type="entry name" value="Pkinase"/>
    <property type="match status" value="2"/>
</dbReference>
<dbReference type="OMA" id="RSAQIKW"/>